<dbReference type="AlphaFoldDB" id="A0A2H3CHS2"/>
<evidence type="ECO:0008006" key="3">
    <source>
        <dbReference type="Google" id="ProtNLM"/>
    </source>
</evidence>
<dbReference type="EMBL" id="KZ293715">
    <property type="protein sequence ID" value="PBK82621.1"/>
    <property type="molecule type" value="Genomic_DNA"/>
</dbReference>
<proteinExistence type="predicted"/>
<reference evidence="2" key="1">
    <citation type="journal article" date="2017" name="Nat. Ecol. Evol.">
        <title>Genome expansion and lineage-specific genetic innovations in the forest pathogenic fungi Armillaria.</title>
        <authorList>
            <person name="Sipos G."/>
            <person name="Prasanna A.N."/>
            <person name="Walter M.C."/>
            <person name="O'Connor E."/>
            <person name="Balint B."/>
            <person name="Krizsan K."/>
            <person name="Kiss B."/>
            <person name="Hess J."/>
            <person name="Varga T."/>
            <person name="Slot J."/>
            <person name="Riley R."/>
            <person name="Boka B."/>
            <person name="Rigling D."/>
            <person name="Barry K."/>
            <person name="Lee J."/>
            <person name="Mihaltcheva S."/>
            <person name="LaButti K."/>
            <person name="Lipzen A."/>
            <person name="Waldron R."/>
            <person name="Moloney N.M."/>
            <person name="Sperisen C."/>
            <person name="Kredics L."/>
            <person name="Vagvoelgyi C."/>
            <person name="Patrignani A."/>
            <person name="Fitzpatrick D."/>
            <person name="Nagy I."/>
            <person name="Doyle S."/>
            <person name="Anderson J.B."/>
            <person name="Grigoriev I.V."/>
            <person name="Gueldener U."/>
            <person name="Muensterkoetter M."/>
            <person name="Nagy L.G."/>
        </authorList>
    </citation>
    <scope>NUCLEOTIDE SEQUENCE [LARGE SCALE GENOMIC DNA]</scope>
    <source>
        <strain evidence="2">Ar21-2</strain>
    </source>
</reference>
<accession>A0A2H3CHS2</accession>
<dbReference type="OrthoDB" id="2788229at2759"/>
<dbReference type="Proteomes" id="UP000217790">
    <property type="component" value="Unassembled WGS sequence"/>
</dbReference>
<evidence type="ECO:0000313" key="2">
    <source>
        <dbReference type="Proteomes" id="UP000217790"/>
    </source>
</evidence>
<dbReference type="InParanoid" id="A0A2H3CHS2"/>
<protein>
    <recommendedName>
        <fullName evidence="3">F-box domain-containing protein</fullName>
    </recommendedName>
</protein>
<organism evidence="1 2">
    <name type="scientific">Armillaria gallica</name>
    <name type="common">Bulbous honey fungus</name>
    <name type="synonym">Armillaria bulbosa</name>
    <dbReference type="NCBI Taxonomy" id="47427"/>
    <lineage>
        <taxon>Eukaryota</taxon>
        <taxon>Fungi</taxon>
        <taxon>Dikarya</taxon>
        <taxon>Basidiomycota</taxon>
        <taxon>Agaricomycotina</taxon>
        <taxon>Agaricomycetes</taxon>
        <taxon>Agaricomycetidae</taxon>
        <taxon>Agaricales</taxon>
        <taxon>Marasmiineae</taxon>
        <taxon>Physalacriaceae</taxon>
        <taxon>Armillaria</taxon>
    </lineage>
</organism>
<sequence>MSQPIESGLGLPLELAEKIIDELATDRKALRACSYVSRFFYTRTRFHLFNTFNLYYPIPQHELTRLAAFWDESPHIPSYIRTFYFSTAFLTELEAPRILRHLRNVKDAYMKDFFIDHFQYTDPLEALASLHIGSLTISESHFTSFNAFAFVIRCFPRLYSLNLPSASISAGAPAEFPLVNNLNGCGPPYIKHLSIIARSIATRKSNTLLFAQFPFNNQPFHINNLKTFEVKCANQTDLIRLGRFLPHTLRTLKNLGITKVNNGE</sequence>
<evidence type="ECO:0000313" key="1">
    <source>
        <dbReference type="EMBL" id="PBK82621.1"/>
    </source>
</evidence>
<name>A0A2H3CHS2_ARMGA</name>
<keyword evidence="2" id="KW-1185">Reference proteome</keyword>
<gene>
    <name evidence="1" type="ORF">ARMGADRAFT_731203</name>
</gene>
<dbReference type="OMA" id="FEVKCAN"/>